<sequence>MILIDELEHRIKQLRKEMIHTATETGFNSINTICISQKLDQLIIIYQQYLLKTNNQNFS</sequence>
<dbReference type="SUPFAM" id="SSF140500">
    <property type="entry name" value="BAS1536-like"/>
    <property type="match status" value="1"/>
</dbReference>
<name>A0ABZ2CBN1_9BACI</name>
<dbReference type="RefSeq" id="WP_338448259.1">
    <property type="nucleotide sequence ID" value="NZ_CP137640.1"/>
</dbReference>
<dbReference type="Gene3D" id="4.10.280.10">
    <property type="entry name" value="Helix-loop-helix DNA-binding domain"/>
    <property type="match status" value="1"/>
</dbReference>
<accession>A0ABZ2CBN1</accession>
<dbReference type="InterPro" id="IPR036638">
    <property type="entry name" value="HLH_DNA-bd_sf"/>
</dbReference>
<dbReference type="EMBL" id="CP137640">
    <property type="protein sequence ID" value="WVX79325.1"/>
    <property type="molecule type" value="Genomic_DNA"/>
</dbReference>
<dbReference type="Pfam" id="PF09388">
    <property type="entry name" value="SpoOE-like"/>
    <property type="match status" value="1"/>
</dbReference>
<protein>
    <submittedName>
        <fullName evidence="1">Aspartyl-phosphate phosphatase Spo0E family protein</fullName>
    </submittedName>
</protein>
<proteinExistence type="predicted"/>
<dbReference type="InterPro" id="IPR018540">
    <property type="entry name" value="Spo0E-like"/>
</dbReference>
<evidence type="ECO:0000313" key="1">
    <source>
        <dbReference type="EMBL" id="WVX79325.1"/>
    </source>
</evidence>
<dbReference type="Proteomes" id="UP001357223">
    <property type="component" value="Chromosome"/>
</dbReference>
<evidence type="ECO:0000313" key="2">
    <source>
        <dbReference type="Proteomes" id="UP001357223"/>
    </source>
</evidence>
<dbReference type="InterPro" id="IPR037208">
    <property type="entry name" value="Spo0E-like_sf"/>
</dbReference>
<organism evidence="1 2">
    <name type="scientific">Niallia oryzisoli</name>
    <dbReference type="NCBI Taxonomy" id="1737571"/>
    <lineage>
        <taxon>Bacteria</taxon>
        <taxon>Bacillati</taxon>
        <taxon>Bacillota</taxon>
        <taxon>Bacilli</taxon>
        <taxon>Bacillales</taxon>
        <taxon>Bacillaceae</taxon>
        <taxon>Niallia</taxon>
    </lineage>
</organism>
<keyword evidence="2" id="KW-1185">Reference proteome</keyword>
<reference evidence="1 2" key="1">
    <citation type="submission" date="2023-10" db="EMBL/GenBank/DDBJ databases">
        <title>Niallia locisalis sp.nov. isolated from a salt pond sample.</title>
        <authorList>
            <person name="Li X.-J."/>
            <person name="Dong L."/>
        </authorList>
    </citation>
    <scope>NUCLEOTIDE SEQUENCE [LARGE SCALE GENOMIC DNA]</scope>
    <source>
        <strain evidence="1 2">DSM 29761</strain>
    </source>
</reference>
<gene>
    <name evidence="1" type="ORF">R4Z09_18685</name>
</gene>